<reference evidence="4" key="1">
    <citation type="submission" date="2018-12" db="EMBL/GenBank/DDBJ databases">
        <title>Genome sequence of Peanibacillus sp.</title>
        <authorList>
            <person name="Subramani G."/>
            <person name="Srinivasan S."/>
            <person name="Kim M.K."/>
        </authorList>
    </citation>
    <scope>NUCLEOTIDE SEQUENCE [LARGE SCALE GENOMIC DNA]</scope>
    <source>
        <strain evidence="4">18JY67-1</strain>
    </source>
</reference>
<organism evidence="3 4">
    <name type="scientific">Paenibacillus albus</name>
    <dbReference type="NCBI Taxonomy" id="2495582"/>
    <lineage>
        <taxon>Bacteria</taxon>
        <taxon>Bacillati</taxon>
        <taxon>Bacillota</taxon>
        <taxon>Bacilli</taxon>
        <taxon>Bacillales</taxon>
        <taxon>Paenibacillaceae</taxon>
        <taxon>Paenibacillus</taxon>
    </lineage>
</organism>
<dbReference type="Pfam" id="PF00395">
    <property type="entry name" value="SLH"/>
    <property type="match status" value="3"/>
</dbReference>
<feature type="domain" description="SLH" evidence="2">
    <location>
        <begin position="179"/>
        <end position="242"/>
    </location>
</feature>
<feature type="domain" description="SLH" evidence="2">
    <location>
        <begin position="58"/>
        <end position="121"/>
    </location>
</feature>
<feature type="region of interest" description="Disordered" evidence="1">
    <location>
        <begin position="376"/>
        <end position="415"/>
    </location>
</feature>
<dbReference type="Proteomes" id="UP000272528">
    <property type="component" value="Chromosome"/>
</dbReference>
<gene>
    <name evidence="3" type="ORF">EJC50_28915</name>
</gene>
<accession>A0A3S9ABZ1</accession>
<protein>
    <submittedName>
        <fullName evidence="3">S-layer homology domain-containing protein</fullName>
    </submittedName>
</protein>
<dbReference type="PANTHER" id="PTHR43308">
    <property type="entry name" value="OUTER MEMBRANE PROTEIN ALPHA-RELATED"/>
    <property type="match status" value="1"/>
</dbReference>
<sequence>MTWRVAHNGVCKQYESGFIGGLSKLNKKGEQRMSKKTSQIISSLVVSSMLLSGTAAYASPSQNQDVSTHWAAKELQKWTDNGLLQGDENGHLNPNAPITRAEFVTILNRIFNLTSTVGAKSFADAKAGDWFYEELQKASAAGLLNGDDSNNANPKAPITRQEAATLIARGFQVVAGTVTPSFTDSSKIAGWAQSAVNELSSKGYLHGRGNNDFDPTANITRAESFVMTDRVMGTIVRTPEDLAKLTSPVTGNVTIALPGAVLKDLAINGDIYVIDAAASTPIVLDHTTVNGDLSVVSAKSVSFVGSSVTGTTNVSDAAGTTALNVDAASSLNKLVLNTPASVTGTGSIQSAAINANGSTIETQPANVTVAKGVTSTVGGKPVTDQPTTGDGDNPGEVIIPGGGGSTGGGGGTNTTPPTPVVAAISTGTSVDMHSTQVTRLQPEGLNVDEPISWTTSDPYVAYVDTIGNDAGDFSGKVLGVTTGTATITGKQGENTVSVTVNVTNDPKLKTNLEKIVYYYNAGDEQIPTALSTAPDVNLGEVTAPAGKAWPSSNYVGSVDGENGVKWMLSKDSQFKSVDGVKLELGSNISPLTTGIVADAVTLYDPNLADADQIQYLEGGRYIPQTGNSSGSYDYYDSGNNHKTGSYNAKEVISKIMPDGENGLWILGSTGNATHIVRKPMSLMAKSLVQEEISRNFADRFGFQSGTVSFNTQDDMLKAMMNADKGAGSFIGDTDNDGLWTTMYVSGEIWRYNYMKDTYGDTDARTIDAKASAIRAVESIVTLGYISGMQLKVPSKDNVNDPSIYTTLGANPDGSDEGKPVFMDDNGNYTLVNTGKPASAGFFARSYKVAGMNNGGTSPDSNPGVNTAWLQKNAGTTTDINGDEVSYSAPGKNDLKKMNNVTYVSPLKAYDTVAVPPRLVKVYSDLNVSDEDKQDNLDSNKVYYKATTSTDELVGHYFSLDLAYSTFKNSDPELAALIKNDMINHTNGIILNNYYQVSITGENPLESRFKPNDAEEYAAKGNGLNYPSVPTSWGNMNPEFLDGVSNAWGRNDYEDGPLNATLALQMLVVAKDMGGYTQAEKDALTAQGVALTKPMDYANELKVMDGVRPSGAKTSHNDYETRYPKTYFSTSLLDMTQQYLSRYFGIAAHNGDSMEENGVSHESYMNYSDEEEAALSYYTLSHHADSTNAKGIMNGMKDWYFNEKREKNPFMTTFYAASLGALKKKGYSIGSAQVDLPGATWQMTRIPNSFMNWDVLAANRNDVTHVTPDFMVDQLIPRDEVMMSKYNTNIFGTMDRRTIDSGYSRSMESSTVISMPYWLTMNPADAKNVSSLGSSVTAPKNKGTESLTYPTNVASINPGSNYNASTHTFTINVGDSVKLDAKTTGFVKNVGWITDAWNQTGYVDGFPTQVNADPDKFQVIDLRNLATYEEVGSISAKGISVAGEHYGAYATGLKPGTVTVTASVIDGFFKEPQTITYTINVVDPNAAKTAATPTAVDANSFALPAWLKTVMAKSDLNTDGNPFVKISYSSSSPADGLVDPVTGEITYTTNNPFNVIATVAYSGMTVNAAPDEEDYNDAGARFERDSHIMTFVRPVKGNIQILD</sequence>
<feature type="compositionally biased region" description="Gly residues" evidence="1">
    <location>
        <begin position="400"/>
        <end position="412"/>
    </location>
</feature>
<dbReference type="KEGG" id="palb:EJC50_28915"/>
<dbReference type="PROSITE" id="PS51272">
    <property type="entry name" value="SLH"/>
    <property type="match status" value="3"/>
</dbReference>
<evidence type="ECO:0000259" key="2">
    <source>
        <dbReference type="PROSITE" id="PS51272"/>
    </source>
</evidence>
<feature type="domain" description="SLH" evidence="2">
    <location>
        <begin position="122"/>
        <end position="178"/>
    </location>
</feature>
<name>A0A3S9ABZ1_9BACL</name>
<dbReference type="Gene3D" id="2.60.40.1080">
    <property type="match status" value="1"/>
</dbReference>
<evidence type="ECO:0000313" key="4">
    <source>
        <dbReference type="Proteomes" id="UP000272528"/>
    </source>
</evidence>
<dbReference type="PANTHER" id="PTHR43308:SF5">
    <property type="entry name" value="S-LAYER PROTEIN _ PEPTIDOGLYCAN ENDO-BETA-N-ACETYLGLUCOSAMINIDASE"/>
    <property type="match status" value="1"/>
</dbReference>
<evidence type="ECO:0000256" key="1">
    <source>
        <dbReference type="SAM" id="MobiDB-lite"/>
    </source>
</evidence>
<dbReference type="InterPro" id="IPR051465">
    <property type="entry name" value="Cell_Envelope_Struct_Comp"/>
</dbReference>
<dbReference type="EMBL" id="CP034437">
    <property type="protein sequence ID" value="AZN43262.1"/>
    <property type="molecule type" value="Genomic_DNA"/>
</dbReference>
<keyword evidence="4" id="KW-1185">Reference proteome</keyword>
<dbReference type="OrthoDB" id="128536at2"/>
<proteinExistence type="predicted"/>
<evidence type="ECO:0000313" key="3">
    <source>
        <dbReference type="EMBL" id="AZN43262.1"/>
    </source>
</evidence>
<dbReference type="InterPro" id="IPR001119">
    <property type="entry name" value="SLH_dom"/>
</dbReference>